<dbReference type="RefSeq" id="XP_045954021.1">
    <property type="nucleotide sequence ID" value="XM_046096607.1"/>
</dbReference>
<proteinExistence type="predicted"/>
<dbReference type="SMART" id="SM00849">
    <property type="entry name" value="Lactamase_B"/>
    <property type="match status" value="1"/>
</dbReference>
<evidence type="ECO:0000313" key="2">
    <source>
        <dbReference type="EMBL" id="KAH6647509.1"/>
    </source>
</evidence>
<keyword evidence="3" id="KW-1185">Reference proteome</keyword>
<dbReference type="Proteomes" id="UP000758603">
    <property type="component" value="Unassembled WGS sequence"/>
</dbReference>
<reference evidence="2" key="1">
    <citation type="journal article" date="2021" name="Nat. Commun.">
        <title>Genetic determinants of endophytism in the Arabidopsis root mycobiome.</title>
        <authorList>
            <person name="Mesny F."/>
            <person name="Miyauchi S."/>
            <person name="Thiergart T."/>
            <person name="Pickel B."/>
            <person name="Atanasova L."/>
            <person name="Karlsson M."/>
            <person name="Huettel B."/>
            <person name="Barry K.W."/>
            <person name="Haridas S."/>
            <person name="Chen C."/>
            <person name="Bauer D."/>
            <person name="Andreopoulos W."/>
            <person name="Pangilinan J."/>
            <person name="LaButti K."/>
            <person name="Riley R."/>
            <person name="Lipzen A."/>
            <person name="Clum A."/>
            <person name="Drula E."/>
            <person name="Henrissat B."/>
            <person name="Kohler A."/>
            <person name="Grigoriev I.V."/>
            <person name="Martin F.M."/>
            <person name="Hacquard S."/>
        </authorList>
    </citation>
    <scope>NUCLEOTIDE SEQUENCE</scope>
    <source>
        <strain evidence="2">MPI-SDFR-AT-0073</strain>
    </source>
</reference>
<gene>
    <name evidence="2" type="ORF">BKA67DRAFT_389035</name>
</gene>
<accession>A0A9P8UCJ0</accession>
<dbReference type="OrthoDB" id="3341310at2759"/>
<feature type="domain" description="Metallo-beta-lactamase" evidence="1">
    <location>
        <begin position="81"/>
        <end position="288"/>
    </location>
</feature>
<dbReference type="PANTHER" id="PTHR42951:SF4">
    <property type="entry name" value="ACYL-COENZYME A THIOESTERASE MBLAC2"/>
    <property type="match status" value="1"/>
</dbReference>
<evidence type="ECO:0000313" key="3">
    <source>
        <dbReference type="Proteomes" id="UP000758603"/>
    </source>
</evidence>
<dbReference type="PANTHER" id="PTHR42951">
    <property type="entry name" value="METALLO-BETA-LACTAMASE DOMAIN-CONTAINING"/>
    <property type="match status" value="1"/>
</dbReference>
<dbReference type="InterPro" id="IPR036866">
    <property type="entry name" value="RibonucZ/Hydroxyglut_hydro"/>
</dbReference>
<dbReference type="InterPro" id="IPR001279">
    <property type="entry name" value="Metallo-B-lactamas"/>
</dbReference>
<name>A0A9P8UCJ0_9PEZI</name>
<protein>
    <submittedName>
        <fullName evidence="2">Beta-lactamase-like protein</fullName>
    </submittedName>
</protein>
<dbReference type="Pfam" id="PF00753">
    <property type="entry name" value="Lactamase_B"/>
    <property type="match status" value="1"/>
</dbReference>
<dbReference type="InterPro" id="IPR050855">
    <property type="entry name" value="NDM-1-like"/>
</dbReference>
<dbReference type="SUPFAM" id="SSF56281">
    <property type="entry name" value="Metallo-hydrolase/oxidoreductase"/>
    <property type="match status" value="1"/>
</dbReference>
<organism evidence="2 3">
    <name type="scientific">Truncatella angustata</name>
    <dbReference type="NCBI Taxonomy" id="152316"/>
    <lineage>
        <taxon>Eukaryota</taxon>
        <taxon>Fungi</taxon>
        <taxon>Dikarya</taxon>
        <taxon>Ascomycota</taxon>
        <taxon>Pezizomycotina</taxon>
        <taxon>Sordariomycetes</taxon>
        <taxon>Xylariomycetidae</taxon>
        <taxon>Amphisphaeriales</taxon>
        <taxon>Sporocadaceae</taxon>
        <taxon>Truncatella</taxon>
    </lineage>
</organism>
<comment type="caution">
    <text evidence="2">The sequence shown here is derived from an EMBL/GenBank/DDBJ whole genome shotgun (WGS) entry which is preliminary data.</text>
</comment>
<evidence type="ECO:0000259" key="1">
    <source>
        <dbReference type="SMART" id="SM00849"/>
    </source>
</evidence>
<dbReference type="GeneID" id="70125499"/>
<sequence>MCRPEFRTERSQRDNRLGRFSITGIDEVTWLIREHDAFGEYPHIYARICSTRDKGGSRTSLVVLNDTGVGTIAENHEAPCGSSVWTIRNFIDHHLNPSKDIPYLIILSHCHYDHILGLQNFLSPDQGEGERVTSEDTDVTIMSSSFQKSFLIPHGSLEEHSLCKANHLNTPRFVPDIWALDEQRLVYKHKMGADMTLPIITIHTPGHTPDSLSWYDEETRRLYVGDSLYQQETDYSRNAPWGREAAAPIIFPNEGNILQWWRSVEKLETFVKEENVLGKPRVTLAAGHVTAQVDAAGCLKNVKSFIAAVLRGDVPCRSLPDKRGKATGYWAFDADEPGKGLTEFSVVAPLFVIEEGRGSVPPAEWLPTENQSTT</sequence>
<dbReference type="CDD" id="cd06262">
    <property type="entry name" value="metallo-hydrolase-like_MBL-fold"/>
    <property type="match status" value="1"/>
</dbReference>
<dbReference type="AlphaFoldDB" id="A0A9P8UCJ0"/>
<dbReference type="EMBL" id="JAGPXC010000008">
    <property type="protein sequence ID" value="KAH6647509.1"/>
    <property type="molecule type" value="Genomic_DNA"/>
</dbReference>
<dbReference type="Gene3D" id="3.60.15.10">
    <property type="entry name" value="Ribonuclease Z/Hydroxyacylglutathione hydrolase-like"/>
    <property type="match status" value="1"/>
</dbReference>